<feature type="transmembrane region" description="Helical" evidence="1">
    <location>
        <begin position="367"/>
        <end position="388"/>
    </location>
</feature>
<sequence>MTPSKPQRIHIGFRQALSLLAPYIKDRLLTQIRSVWLIILYLVFFQTLILRIRIFEAAVIAVGIGLVVVGLTLFMEGLFLGLMRLGSLIGSGLPRKSPIWVVLMFALVMGFLATLAEPSIQVLQMAGMSVKPWDAPLLFLLLNRYAHYLVYAVGIGVGVAVALGMFRFYYNISLKPFIYLFVTALAGATVWASLDANLASIIGLAWDCGAVTTGPVTVPLVLALGIGVSRMVGSADSGTTGFGVVTLASLLPVVMVLALGAVFNTAVPAPMSRADFFSADNRASVQVLFDTPADCEQYRLLAAGPTSGGTPAEEAANTGAGSAIDMRGLLQRNGVAALKAIGLLTVPIFLVFFLVVRERLPHPDEILLGLLLCVAGLAVFSIGIELGLDKLGTQVGKKLPAAFKTIAIPEAGRAIDGFDPAIVQTAVSESGEPYQFFFTQKGRRVVSVPYEPEQFDPLARRYHYTPVKGPLFGEGATVPGVLLVVVFAFIMGYGATLAEPALNALGVTVEDVTAGAFRKSLLMQAVAVGVGIGIALGVMKVIFAFSLAWILVPAYLVLLLVTRLSTEDFVNIGWDSAGVTTGPITVPLVLAIGLGIGSQVGVVEGFGILAAASVCPILTVLLLGLHVNRKQRDALAESADGDGRKS</sequence>
<dbReference type="EMBL" id="CP000859">
    <property type="protein sequence ID" value="ABW68182.1"/>
    <property type="molecule type" value="Genomic_DNA"/>
</dbReference>
<dbReference type="InterPro" id="IPR011435">
    <property type="entry name" value="UmpAB"/>
</dbReference>
<evidence type="ECO:0000313" key="3">
    <source>
        <dbReference type="Proteomes" id="UP000008561"/>
    </source>
</evidence>
<dbReference type="Proteomes" id="UP000008561">
    <property type="component" value="Chromosome"/>
</dbReference>
<feature type="transmembrane region" description="Helical" evidence="1">
    <location>
        <begin position="240"/>
        <end position="263"/>
    </location>
</feature>
<evidence type="ECO:0000256" key="1">
    <source>
        <dbReference type="SAM" id="Phobius"/>
    </source>
</evidence>
<reference evidence="2 3" key="1">
    <citation type="submission" date="2007-10" db="EMBL/GenBank/DDBJ databases">
        <title>Complete sequence of Desulfococcus oleovorans Hxd3.</title>
        <authorList>
            <consortium name="US DOE Joint Genome Institute"/>
            <person name="Copeland A."/>
            <person name="Lucas S."/>
            <person name="Lapidus A."/>
            <person name="Barry K."/>
            <person name="Glavina del Rio T."/>
            <person name="Dalin E."/>
            <person name="Tice H."/>
            <person name="Pitluck S."/>
            <person name="Kiss H."/>
            <person name="Brettin T."/>
            <person name="Bruce D."/>
            <person name="Detter J.C."/>
            <person name="Han C."/>
            <person name="Schmutz J."/>
            <person name="Larimer F."/>
            <person name="Land M."/>
            <person name="Hauser L."/>
            <person name="Kyrpides N."/>
            <person name="Kim E."/>
            <person name="Wawrik B."/>
            <person name="Richardson P."/>
        </authorList>
    </citation>
    <scope>NUCLEOTIDE SEQUENCE [LARGE SCALE GENOMIC DNA]</scope>
    <source>
        <strain evidence="3">DSM 6200 / JCM 39069 / Hxd3</strain>
    </source>
</reference>
<evidence type="ECO:0008006" key="4">
    <source>
        <dbReference type="Google" id="ProtNLM"/>
    </source>
</evidence>
<keyword evidence="1" id="KW-0472">Membrane</keyword>
<feature type="transmembrane region" description="Helical" evidence="1">
    <location>
        <begin position="35"/>
        <end position="54"/>
    </location>
</feature>
<feature type="transmembrane region" description="Helical" evidence="1">
    <location>
        <begin position="573"/>
        <end position="594"/>
    </location>
</feature>
<dbReference type="OrthoDB" id="1436654at2"/>
<feature type="transmembrane region" description="Helical" evidence="1">
    <location>
        <begin position="60"/>
        <end position="85"/>
    </location>
</feature>
<feature type="transmembrane region" description="Helical" evidence="1">
    <location>
        <begin position="476"/>
        <end position="495"/>
    </location>
</feature>
<feature type="transmembrane region" description="Helical" evidence="1">
    <location>
        <begin position="177"/>
        <end position="194"/>
    </location>
</feature>
<feature type="transmembrane region" description="Helical" evidence="1">
    <location>
        <begin position="97"/>
        <end position="116"/>
    </location>
</feature>
<protein>
    <recommendedName>
        <fullName evidence="4">DUF1538 domain-containing protein</fullName>
    </recommendedName>
</protein>
<gene>
    <name evidence="2" type="ordered locus">Dole_2378</name>
</gene>
<dbReference type="eggNOG" id="ENOG502Z7NN">
    <property type="taxonomic scope" value="Bacteria"/>
</dbReference>
<name>A8ZVJ5_DESOH</name>
<proteinExistence type="predicted"/>
<keyword evidence="1" id="KW-1133">Transmembrane helix</keyword>
<feature type="transmembrane region" description="Helical" evidence="1">
    <location>
        <begin position="336"/>
        <end position="355"/>
    </location>
</feature>
<dbReference type="HOGENOM" id="CLU_026769_2_2_7"/>
<dbReference type="Pfam" id="PF07556">
    <property type="entry name" value="DUF1538"/>
    <property type="match status" value="2"/>
</dbReference>
<organism evidence="2 3">
    <name type="scientific">Desulfosudis oleivorans (strain DSM 6200 / JCM 39069 / Hxd3)</name>
    <name type="common">Desulfococcus oleovorans</name>
    <dbReference type="NCBI Taxonomy" id="96561"/>
    <lineage>
        <taxon>Bacteria</taxon>
        <taxon>Pseudomonadati</taxon>
        <taxon>Thermodesulfobacteriota</taxon>
        <taxon>Desulfobacteria</taxon>
        <taxon>Desulfobacterales</taxon>
        <taxon>Desulfosudaceae</taxon>
        <taxon>Desulfosudis</taxon>
    </lineage>
</organism>
<feature type="transmembrane region" description="Helical" evidence="1">
    <location>
        <begin position="148"/>
        <end position="170"/>
    </location>
</feature>
<keyword evidence="3" id="KW-1185">Reference proteome</keyword>
<evidence type="ECO:0000313" key="2">
    <source>
        <dbReference type="EMBL" id="ABW68182.1"/>
    </source>
</evidence>
<keyword evidence="1" id="KW-0812">Transmembrane</keyword>
<feature type="transmembrane region" description="Helical" evidence="1">
    <location>
        <begin position="542"/>
        <end position="561"/>
    </location>
</feature>
<dbReference type="KEGG" id="dol:Dole_2378"/>
<dbReference type="AlphaFoldDB" id="A8ZVJ5"/>
<feature type="transmembrane region" description="Helical" evidence="1">
    <location>
        <begin position="606"/>
        <end position="625"/>
    </location>
</feature>
<accession>A8ZVJ5</accession>
<feature type="transmembrane region" description="Helical" evidence="1">
    <location>
        <begin position="516"/>
        <end position="536"/>
    </location>
</feature>
<dbReference type="RefSeq" id="WP_012175794.1">
    <property type="nucleotide sequence ID" value="NC_009943.1"/>
</dbReference>
<dbReference type="STRING" id="96561.Dole_2378"/>